<dbReference type="EMBL" id="PEIB01000050">
    <property type="protein sequence ID" value="RXJ70409.1"/>
    <property type="molecule type" value="Genomic_DNA"/>
</dbReference>
<comment type="caution">
    <text evidence="2">The sequence shown here is derived from an EMBL/GenBank/DDBJ whole genome shotgun (WGS) entry which is preliminary data.</text>
</comment>
<dbReference type="Gene3D" id="3.40.50.1820">
    <property type="entry name" value="alpha/beta hydrolase"/>
    <property type="match status" value="1"/>
</dbReference>
<gene>
    <name evidence="2" type="ORF">CS022_23320</name>
</gene>
<proteinExistence type="predicted"/>
<dbReference type="Proteomes" id="UP000290287">
    <property type="component" value="Unassembled WGS sequence"/>
</dbReference>
<dbReference type="Pfam" id="PF00561">
    <property type="entry name" value="Abhydrolase_1"/>
    <property type="match status" value="1"/>
</dbReference>
<keyword evidence="3" id="KW-1185">Reference proteome</keyword>
<dbReference type="AlphaFoldDB" id="A0A4Q0YM44"/>
<dbReference type="InterPro" id="IPR029058">
    <property type="entry name" value="AB_hydrolase_fold"/>
</dbReference>
<protein>
    <submittedName>
        <fullName evidence="2">Lipase</fullName>
    </submittedName>
</protein>
<dbReference type="SUPFAM" id="SSF53474">
    <property type="entry name" value="alpha/beta-Hydrolases"/>
    <property type="match status" value="1"/>
</dbReference>
<evidence type="ECO:0000313" key="3">
    <source>
        <dbReference type="Proteomes" id="UP000290287"/>
    </source>
</evidence>
<organism evidence="2 3">
    <name type="scientific">Veronia nyctiphanis</name>
    <dbReference type="NCBI Taxonomy" id="1278244"/>
    <lineage>
        <taxon>Bacteria</taxon>
        <taxon>Pseudomonadati</taxon>
        <taxon>Pseudomonadota</taxon>
        <taxon>Gammaproteobacteria</taxon>
        <taxon>Vibrionales</taxon>
        <taxon>Vibrionaceae</taxon>
        <taxon>Veronia</taxon>
    </lineage>
</organism>
<accession>A0A4Q0YM44</accession>
<dbReference type="InterPro" id="IPR000073">
    <property type="entry name" value="AB_hydrolase_1"/>
</dbReference>
<feature type="domain" description="AB hydrolase-1" evidence="1">
    <location>
        <begin position="33"/>
        <end position="275"/>
    </location>
</feature>
<reference evidence="2 3" key="1">
    <citation type="submission" date="2017-10" db="EMBL/GenBank/DDBJ databases">
        <title>Nyctiphanis sp. nov., isolated from the stomach of the euphausiid Nyctiphanes simplex (Hansen, 1911) in the Gulf of California.</title>
        <authorList>
            <person name="Gomez-Gil B."/>
            <person name="Aguilar-Mendez M."/>
            <person name="Lopez-Cortes A."/>
            <person name="Gomez-Gutierrez J."/>
            <person name="Roque A."/>
            <person name="Lang E."/>
            <person name="Gonzalez-Castillo A."/>
        </authorList>
    </citation>
    <scope>NUCLEOTIDE SEQUENCE [LARGE SCALE GENOMIC DNA]</scope>
    <source>
        <strain evidence="2 3">CAIM 600</strain>
    </source>
</reference>
<sequence length="307" mass="33005">MEKILFGLLILFNATAFSMESSEVPSGYTETKYPILMVQGIGGWNDPGYFNGAVEALTKDGAEVFVANVTPHANTESKALTLVKDIEDILALTGKDKVNIIAYSIGVIHSRQAASIIPEGVASVTSVGGTNNGTPIGRIIARPNGFYESIVSTFFTAAGGFFSLLNGASSLVPYDPNAAFEGLDPDVAKQFNQENPWGYESHCDPTLKTESLASNGIHYFSWGGAGLFTNILDPSSLYTFWASTMIPEENDGIVSRCSSHLGKVIKDDYHMDHLDLVNGMLGLVSSSEVSPLTLFRQHANRLQLLGL</sequence>
<evidence type="ECO:0000259" key="1">
    <source>
        <dbReference type="Pfam" id="PF00561"/>
    </source>
</evidence>
<evidence type="ECO:0000313" key="2">
    <source>
        <dbReference type="EMBL" id="RXJ70409.1"/>
    </source>
</evidence>
<name>A0A4Q0YM44_9GAMM</name>